<evidence type="ECO:0000256" key="2">
    <source>
        <dbReference type="PIRSR" id="PIRSR005962-1"/>
    </source>
</evidence>
<reference evidence="4 5" key="1">
    <citation type="submission" date="2019-10" db="EMBL/GenBank/DDBJ databases">
        <title>Alkaliphilus serpentinus sp. nov. and Alkaliphilus pronyensis sp. nov., two novel anaerobic alkaliphilic species isolated from the serpentinized-hosted hydrothermal field of the Prony Bay (New Caledonia).</title>
        <authorList>
            <person name="Postec A."/>
        </authorList>
    </citation>
    <scope>NUCLEOTIDE SEQUENCE [LARGE SCALE GENOMIC DNA]</scope>
    <source>
        <strain evidence="4 5">LacV</strain>
    </source>
</reference>
<accession>A0A6I0F9D2</accession>
<feature type="binding site" evidence="2">
    <location>
        <position position="106"/>
    </location>
    <ligand>
        <name>Mn(2+)</name>
        <dbReference type="ChEBI" id="CHEBI:29035"/>
        <label>2</label>
    </ligand>
</feature>
<dbReference type="SUPFAM" id="SSF55031">
    <property type="entry name" value="Bacterial exopeptidase dimerisation domain"/>
    <property type="match status" value="1"/>
</dbReference>
<dbReference type="PANTHER" id="PTHR11014:SF98">
    <property type="entry name" value="N-ACETYLDIAMINOPIMELATE DEACETYLASE"/>
    <property type="match status" value="1"/>
</dbReference>
<comment type="caution">
    <text evidence="4">The sequence shown here is derived from an EMBL/GenBank/DDBJ whole genome shotgun (WGS) entry which is preliminary data.</text>
</comment>
<evidence type="ECO:0000256" key="1">
    <source>
        <dbReference type="ARBA" id="ARBA00022801"/>
    </source>
</evidence>
<dbReference type="InterPro" id="IPR011650">
    <property type="entry name" value="Peptidase_M20_dimer"/>
</dbReference>
<name>A0A6I0F9D2_9FIRM</name>
<dbReference type="SUPFAM" id="SSF53187">
    <property type="entry name" value="Zn-dependent exopeptidases"/>
    <property type="match status" value="1"/>
</dbReference>
<dbReference type="InterPro" id="IPR017439">
    <property type="entry name" value="Amidohydrolase"/>
</dbReference>
<keyword evidence="2" id="KW-0464">Manganese</keyword>
<evidence type="ECO:0000313" key="4">
    <source>
        <dbReference type="EMBL" id="KAB3535403.1"/>
    </source>
</evidence>
<dbReference type="Proteomes" id="UP000432715">
    <property type="component" value="Unassembled WGS sequence"/>
</dbReference>
<dbReference type="FunFam" id="3.30.70.360:FF:000001">
    <property type="entry name" value="N-acetyldiaminopimelate deacetylase"/>
    <property type="match status" value="1"/>
</dbReference>
<dbReference type="Pfam" id="PF01546">
    <property type="entry name" value="Peptidase_M20"/>
    <property type="match status" value="1"/>
</dbReference>
<keyword evidence="1 4" id="KW-0378">Hydrolase</keyword>
<dbReference type="Gene3D" id="3.30.70.360">
    <property type="match status" value="1"/>
</dbReference>
<dbReference type="GO" id="GO:0046872">
    <property type="term" value="F:metal ion binding"/>
    <property type="evidence" value="ECO:0007669"/>
    <property type="project" value="UniProtKB-KW"/>
</dbReference>
<sequence length="388" mass="43603">MIQLNLSSEVCKLQDEIIKIRRDLHQIPELAFEEYKTSKYISDYLKRLHINYEGEVAGTGIIANFKGTEGKRTIAFRADMDALTIEEEAEVEYRSIHSGKMHACGHDGHVAILLGLAKYLTINNGKIKDNIVLIFQPAEEGPGGALPIVSQGYIKKYSIDEIFGLHIFPSIMEGEIGVRKGPMMSQTGEFDIHIRGKGGHGAMPHETIDSVVIAAEIITGLQSIVSRSINPIEPCVITIGRVAAGERRNIIAAEARLEGTIRSFKQEVYDLIKQRINDYVKGTKVIHNCEVILEFRDMYPAVTNDNGLTDELLKCLKDAKVHLIDPIMLAEDFSYYQKEIPGVFFFLGSRSEEYYYPLHSSRFNFNEAVLLNGLQIFINILRQRGALE</sequence>
<feature type="binding site" evidence="2">
    <location>
        <position position="140"/>
    </location>
    <ligand>
        <name>Mn(2+)</name>
        <dbReference type="ChEBI" id="CHEBI:29035"/>
        <label>2</label>
    </ligand>
</feature>
<dbReference type="OrthoDB" id="9776731at2"/>
<dbReference type="PIRSF" id="PIRSF005962">
    <property type="entry name" value="Pept_M20D_amidohydro"/>
    <property type="match status" value="1"/>
</dbReference>
<feature type="binding site" evidence="2">
    <location>
        <position position="166"/>
    </location>
    <ligand>
        <name>Mn(2+)</name>
        <dbReference type="ChEBI" id="CHEBI:29035"/>
        <label>2</label>
    </ligand>
</feature>
<dbReference type="Gene3D" id="3.40.630.10">
    <property type="entry name" value="Zn peptidases"/>
    <property type="match status" value="1"/>
</dbReference>
<dbReference type="InterPro" id="IPR002933">
    <property type="entry name" value="Peptidase_M20"/>
</dbReference>
<evidence type="ECO:0000313" key="5">
    <source>
        <dbReference type="Proteomes" id="UP000432715"/>
    </source>
</evidence>
<organism evidence="4 5">
    <name type="scientific">Alkaliphilus pronyensis</name>
    <dbReference type="NCBI Taxonomy" id="1482732"/>
    <lineage>
        <taxon>Bacteria</taxon>
        <taxon>Bacillati</taxon>
        <taxon>Bacillota</taxon>
        <taxon>Clostridia</taxon>
        <taxon>Peptostreptococcales</taxon>
        <taxon>Natronincolaceae</taxon>
        <taxon>Alkaliphilus</taxon>
    </lineage>
</organism>
<gene>
    <name evidence="4" type="ORF">F8154_06350</name>
</gene>
<protein>
    <submittedName>
        <fullName evidence="4">Amidohydrolase</fullName>
    </submittedName>
</protein>
<proteinExistence type="predicted"/>
<dbReference type="GO" id="GO:0019877">
    <property type="term" value="P:diaminopimelate biosynthetic process"/>
    <property type="evidence" value="ECO:0007669"/>
    <property type="project" value="TreeGrafter"/>
</dbReference>
<evidence type="ECO:0000259" key="3">
    <source>
        <dbReference type="Pfam" id="PF07687"/>
    </source>
</evidence>
<dbReference type="AlphaFoldDB" id="A0A6I0F9D2"/>
<feature type="domain" description="Peptidase M20 dimerisation" evidence="3">
    <location>
        <begin position="189"/>
        <end position="282"/>
    </location>
</feature>
<keyword evidence="2" id="KW-0479">Metal-binding</keyword>
<dbReference type="Pfam" id="PF07687">
    <property type="entry name" value="M20_dimer"/>
    <property type="match status" value="1"/>
</dbReference>
<dbReference type="PANTHER" id="PTHR11014">
    <property type="entry name" value="PEPTIDASE M20 FAMILY MEMBER"/>
    <property type="match status" value="1"/>
</dbReference>
<dbReference type="NCBIfam" id="TIGR01891">
    <property type="entry name" value="amidohydrolases"/>
    <property type="match status" value="1"/>
</dbReference>
<dbReference type="CDD" id="cd03886">
    <property type="entry name" value="M20_Acy1"/>
    <property type="match status" value="1"/>
</dbReference>
<comment type="cofactor">
    <cofactor evidence="2">
        <name>Mn(2+)</name>
        <dbReference type="ChEBI" id="CHEBI:29035"/>
    </cofactor>
    <text evidence="2">The Mn(2+) ion enhances activity.</text>
</comment>
<dbReference type="InterPro" id="IPR036264">
    <property type="entry name" value="Bact_exopeptidase_dim_dom"/>
</dbReference>
<feature type="binding site" evidence="2">
    <location>
        <position position="104"/>
    </location>
    <ligand>
        <name>Mn(2+)</name>
        <dbReference type="ChEBI" id="CHEBI:29035"/>
        <label>2</label>
    </ligand>
</feature>
<keyword evidence="5" id="KW-1185">Reference proteome</keyword>
<feature type="binding site" evidence="2">
    <location>
        <position position="359"/>
    </location>
    <ligand>
        <name>Mn(2+)</name>
        <dbReference type="ChEBI" id="CHEBI:29035"/>
        <label>2</label>
    </ligand>
</feature>
<dbReference type="GO" id="GO:0050118">
    <property type="term" value="F:N-acetyldiaminopimelate deacetylase activity"/>
    <property type="evidence" value="ECO:0007669"/>
    <property type="project" value="UniProtKB-ARBA"/>
</dbReference>
<dbReference type="EMBL" id="WBZC01000019">
    <property type="protein sequence ID" value="KAB3535403.1"/>
    <property type="molecule type" value="Genomic_DNA"/>
</dbReference>